<dbReference type="SMART" id="SM00855">
    <property type="entry name" value="PGAM"/>
    <property type="match status" value="1"/>
</dbReference>
<feature type="compositionally biased region" description="Basic and acidic residues" evidence="1">
    <location>
        <begin position="816"/>
        <end position="828"/>
    </location>
</feature>
<feature type="region of interest" description="Disordered" evidence="1">
    <location>
        <begin position="548"/>
        <end position="837"/>
    </location>
</feature>
<reference evidence="3" key="1">
    <citation type="submission" date="2015-09" db="EMBL/GenBank/DDBJ databases">
        <authorList>
            <person name="Fill T.P."/>
            <person name="Baretta J.F."/>
            <person name="de Almeida L.G."/>
            <person name="Rocha M."/>
            <person name="de Souza D.H."/>
            <person name="Malavazi I."/>
            <person name="Cerdeira L.T."/>
            <person name="Hong H."/>
            <person name="Samborskyy M."/>
            <person name="de Vasconcelos A.T."/>
            <person name="Leadlay P."/>
            <person name="Rodrigues-Filho E."/>
        </authorList>
    </citation>
    <scope>NUCLEOTIDE SEQUENCE [LARGE SCALE GENOMIC DNA]</scope>
    <source>
        <strain evidence="3">LaBioMMi 136</strain>
    </source>
</reference>
<sequence length="837" mass="93877">MAPIIHAVRHAQGVHNLCTANHVIPDPLLTDRGHEQCAKLQATFPKHTQIDLVTASPLRRTIYTALESFGPVFESHPGMKLIALPDTQETSDVPCDTGSEPEALQEEFAGKPVDLELVHKGWNNKEGRYAPTNRALKERARAARRWLKARPEKEIVLVTHGGFLHYFTEDWEDSSQYQGTGWVNTEYRTYTFTDEAHNEDLEGHPLDGDNATLTETLESRQRRGKAGPMPDREQQKTLYKLGTQGWDDQGLQMSTAERDAAKVPGVETFNKQDPWTRAHHATFDHRFLETQIQSVNCAAFFLKNNSQNTNQSTIFHRQHGNEPEPAYNLRYLDPKLPTSQNRYGVALYDPYVPDVVFGEVAVIPEWTQPNLSADTIRANGGTAPPPEPILPSEFSIHLYNPDQQIVIKHQPKTWNKPARWEFEMPQRTFRVPSASTLDRIQSDPSVADVTPKLRFSWRKDGKLSKDLTCLLHGKSSTIPDTRTKTREPDITVALFQGLRELTLYEPNLYRVDMEDFKGLEVVLLLTAVAIRDIFFGPAKEAFHIVAGAPPIGTSKPQTAAVPGRKSPATQSQPSAVAVANRKPSPPRLTIPQTQQAVPQPQLQPRPQSQPQSQPRPRQDAQARKEAQRTAELLAAEKRAQEKAQRKRQSEIDAETKRLQKLYGHEEQRVRASAQANANANTPGPAPSSRPNLPARHTGPSRPYSHHYSQSYSYLPPQKPQHQPQPQPPHQTRPSRVAPTFASGPYMHGSAGGRLDPRAQSTTHLMQPRPQQARPQSTVGFYQVASGGAAPGVRPQQPQPQPQTLAPKKSSFFGFMRNKEESGDKQRNRLDKKRSSMF</sequence>
<proteinExistence type="predicted"/>
<dbReference type="SUPFAM" id="SSF53254">
    <property type="entry name" value="Phosphoglycerate mutase-like"/>
    <property type="match status" value="1"/>
</dbReference>
<comment type="caution">
    <text evidence="2">The sequence shown here is derived from an EMBL/GenBank/DDBJ whole genome shotgun (WGS) entry which is preliminary data.</text>
</comment>
<evidence type="ECO:0000256" key="1">
    <source>
        <dbReference type="SAM" id="MobiDB-lite"/>
    </source>
</evidence>
<organism evidence="2 3">
    <name type="scientific">Penicillium brasilianum</name>
    <dbReference type="NCBI Taxonomy" id="104259"/>
    <lineage>
        <taxon>Eukaryota</taxon>
        <taxon>Fungi</taxon>
        <taxon>Dikarya</taxon>
        <taxon>Ascomycota</taxon>
        <taxon>Pezizomycotina</taxon>
        <taxon>Eurotiomycetes</taxon>
        <taxon>Eurotiomycetidae</taxon>
        <taxon>Eurotiales</taxon>
        <taxon>Aspergillaceae</taxon>
        <taxon>Penicillium</taxon>
    </lineage>
</organism>
<evidence type="ECO:0000313" key="3">
    <source>
        <dbReference type="Proteomes" id="UP000190744"/>
    </source>
</evidence>
<dbReference type="CDD" id="cd07067">
    <property type="entry name" value="HP_PGM_like"/>
    <property type="match status" value="1"/>
</dbReference>
<feature type="compositionally biased region" description="Polar residues" evidence="1">
    <location>
        <begin position="758"/>
        <end position="779"/>
    </location>
</feature>
<dbReference type="InterPro" id="IPR013078">
    <property type="entry name" value="His_Pase_superF_clade-1"/>
</dbReference>
<feature type="compositionally biased region" description="Pro residues" evidence="1">
    <location>
        <begin position="716"/>
        <end position="730"/>
    </location>
</feature>
<dbReference type="PANTHER" id="PTHR48100:SF54">
    <property type="entry name" value="PHOSPHATASE SPAC5H10.03-RELATED"/>
    <property type="match status" value="1"/>
</dbReference>
<evidence type="ECO:0008006" key="4">
    <source>
        <dbReference type="Google" id="ProtNLM"/>
    </source>
</evidence>
<evidence type="ECO:0000313" key="2">
    <source>
        <dbReference type="EMBL" id="OOQ86644.1"/>
    </source>
</evidence>
<dbReference type="GO" id="GO:0005737">
    <property type="term" value="C:cytoplasm"/>
    <property type="evidence" value="ECO:0007669"/>
    <property type="project" value="TreeGrafter"/>
</dbReference>
<dbReference type="EMBL" id="LJBN01000136">
    <property type="protein sequence ID" value="OOQ86644.1"/>
    <property type="molecule type" value="Genomic_DNA"/>
</dbReference>
<feature type="compositionally biased region" description="Low complexity" evidence="1">
    <location>
        <begin position="673"/>
        <end position="682"/>
    </location>
</feature>
<accession>A0A1S9RM84</accession>
<dbReference type="InterPro" id="IPR029033">
    <property type="entry name" value="His_PPase_superfam"/>
</dbReference>
<dbReference type="GO" id="GO:0016791">
    <property type="term" value="F:phosphatase activity"/>
    <property type="evidence" value="ECO:0007669"/>
    <property type="project" value="TreeGrafter"/>
</dbReference>
<dbReference type="Gene3D" id="3.40.50.1240">
    <property type="entry name" value="Phosphoglycerate mutase-like"/>
    <property type="match status" value="1"/>
</dbReference>
<protein>
    <recommendedName>
        <fullName evidence="4">Phosphoglycerate mutase family protein</fullName>
    </recommendedName>
</protein>
<dbReference type="AlphaFoldDB" id="A0A1S9RM84"/>
<dbReference type="Proteomes" id="UP000190744">
    <property type="component" value="Unassembled WGS sequence"/>
</dbReference>
<feature type="compositionally biased region" description="Basic and acidic residues" evidence="1">
    <location>
        <begin position="616"/>
        <end position="669"/>
    </location>
</feature>
<gene>
    <name evidence="2" type="ORF">PEBR_20618</name>
</gene>
<dbReference type="Pfam" id="PF00300">
    <property type="entry name" value="His_Phos_1"/>
    <property type="match status" value="1"/>
</dbReference>
<feature type="compositionally biased region" description="Low complexity" evidence="1">
    <location>
        <begin position="591"/>
        <end position="615"/>
    </location>
</feature>
<name>A0A1S9RM84_PENBI</name>
<feature type="compositionally biased region" description="Low complexity" evidence="1">
    <location>
        <begin position="699"/>
        <end position="715"/>
    </location>
</feature>
<dbReference type="PANTHER" id="PTHR48100">
    <property type="entry name" value="BROAD-SPECIFICITY PHOSPHATASE YOR283W-RELATED"/>
    <property type="match status" value="1"/>
</dbReference>
<dbReference type="InterPro" id="IPR050275">
    <property type="entry name" value="PGM_Phosphatase"/>
</dbReference>